<feature type="signal peptide" evidence="9">
    <location>
        <begin position="1"/>
        <end position="16"/>
    </location>
</feature>
<dbReference type="GO" id="GO:0098552">
    <property type="term" value="C:side of membrane"/>
    <property type="evidence" value="ECO:0007669"/>
    <property type="project" value="UniProtKB-KW"/>
</dbReference>
<dbReference type="Proteomes" id="UP000219338">
    <property type="component" value="Unassembled WGS sequence"/>
</dbReference>
<reference evidence="12" key="1">
    <citation type="journal article" date="2017" name="Nat. Ecol. Evol.">
        <title>Genome expansion and lineage-specific genetic innovations in the forest pathogenic fungi Armillaria.</title>
        <authorList>
            <person name="Sipos G."/>
            <person name="Prasanna A.N."/>
            <person name="Walter M.C."/>
            <person name="O'Connor E."/>
            <person name="Balint B."/>
            <person name="Krizsan K."/>
            <person name="Kiss B."/>
            <person name="Hess J."/>
            <person name="Varga T."/>
            <person name="Slot J."/>
            <person name="Riley R."/>
            <person name="Boka B."/>
            <person name="Rigling D."/>
            <person name="Barry K."/>
            <person name="Lee J."/>
            <person name="Mihaltcheva S."/>
            <person name="LaButti K."/>
            <person name="Lipzen A."/>
            <person name="Waldron R."/>
            <person name="Moloney N.M."/>
            <person name="Sperisen C."/>
            <person name="Kredics L."/>
            <person name="Vagvoelgyi C."/>
            <person name="Patrignani A."/>
            <person name="Fitzpatrick D."/>
            <person name="Nagy I."/>
            <person name="Doyle S."/>
            <person name="Anderson J.B."/>
            <person name="Grigoriev I.V."/>
            <person name="Gueldener U."/>
            <person name="Muensterkoetter M."/>
            <person name="Nagy L.G."/>
        </authorList>
    </citation>
    <scope>NUCLEOTIDE SEQUENCE [LARGE SCALE GENOMIC DNA]</scope>
    <source>
        <strain evidence="12">C18/9</strain>
    </source>
</reference>
<dbReference type="InterPro" id="IPR046936">
    <property type="entry name" value="BIM1-like"/>
</dbReference>
<accession>A0A284RAZ4</accession>
<dbReference type="OrthoDB" id="3349961at2759"/>
<keyword evidence="4 9" id="KW-0732">Signal</keyword>
<evidence type="ECO:0000256" key="8">
    <source>
        <dbReference type="SAM" id="MobiDB-lite"/>
    </source>
</evidence>
<evidence type="ECO:0000256" key="9">
    <source>
        <dbReference type="SAM" id="SignalP"/>
    </source>
</evidence>
<proteinExistence type="predicted"/>
<evidence type="ECO:0000256" key="5">
    <source>
        <dbReference type="ARBA" id="ARBA00023136"/>
    </source>
</evidence>
<dbReference type="CDD" id="cd21176">
    <property type="entry name" value="LPMO_auxiliary-like"/>
    <property type="match status" value="1"/>
</dbReference>
<dbReference type="EMBL" id="FUEG01000006">
    <property type="protein sequence ID" value="SJL05934.1"/>
    <property type="molecule type" value="Genomic_DNA"/>
</dbReference>
<dbReference type="AlphaFoldDB" id="A0A284RAZ4"/>
<sequence length="311" mass="34181">MKLFLLAAVFASVASAHFQLQFPDPRGTFNEDNEPTFCDGYTSVTQNRTEFPLDSAAVYLSTSSNPTSFDDFKQIVPFFQMQGEGIYCLPLNLSATNATGLTNEQNVTIQILYNGGDSQLYQCSDLTLLSNFSLSQSVDSTCTNATSTSTSNSTSNSTDSGSGSSSGSGSAPLASSLSLSGLVFRRHWETPWEVVDSKAVKPVYMYYDDEDSLDIVAVSDADTRGTYVFEVNHLTRTALRNAVTFSRQQLIHQVAKKGFNVLVLESWRLTVFRRGKSHRVEVMYSGRPAEALGKLPHLPPPPFMDVLHEFV</sequence>
<evidence type="ECO:0000313" key="11">
    <source>
        <dbReference type="EMBL" id="SJL05934.1"/>
    </source>
</evidence>
<gene>
    <name evidence="11" type="ORF">ARMOST_09270</name>
</gene>
<evidence type="ECO:0000313" key="12">
    <source>
        <dbReference type="Proteomes" id="UP000219338"/>
    </source>
</evidence>
<keyword evidence="6" id="KW-0325">Glycoprotein</keyword>
<evidence type="ECO:0000256" key="4">
    <source>
        <dbReference type="ARBA" id="ARBA00022729"/>
    </source>
</evidence>
<name>A0A284RAZ4_ARMOS</name>
<dbReference type="PANTHER" id="PTHR34992:SF1">
    <property type="entry name" value="COPPER ACQUISITION FACTOR BIM1-LIKE DOMAIN-CONTAINING PROTEIN"/>
    <property type="match status" value="1"/>
</dbReference>
<organism evidence="11 12">
    <name type="scientific">Armillaria ostoyae</name>
    <name type="common">Armillaria root rot fungus</name>
    <dbReference type="NCBI Taxonomy" id="47428"/>
    <lineage>
        <taxon>Eukaryota</taxon>
        <taxon>Fungi</taxon>
        <taxon>Dikarya</taxon>
        <taxon>Basidiomycota</taxon>
        <taxon>Agaricomycotina</taxon>
        <taxon>Agaricomycetes</taxon>
        <taxon>Agaricomycetidae</taxon>
        <taxon>Agaricales</taxon>
        <taxon>Marasmiineae</taxon>
        <taxon>Physalacriaceae</taxon>
        <taxon>Armillaria</taxon>
    </lineage>
</organism>
<dbReference type="GO" id="GO:0005886">
    <property type="term" value="C:plasma membrane"/>
    <property type="evidence" value="ECO:0007669"/>
    <property type="project" value="UniProtKB-SubCell"/>
</dbReference>
<evidence type="ECO:0000256" key="3">
    <source>
        <dbReference type="ARBA" id="ARBA00022622"/>
    </source>
</evidence>
<keyword evidence="5" id="KW-0472">Membrane</keyword>
<keyword evidence="12" id="KW-1185">Reference proteome</keyword>
<dbReference type="InterPro" id="IPR046530">
    <property type="entry name" value="BIM1-like_dom"/>
</dbReference>
<feature type="chain" id="PRO_5012718520" description="Copper acquisition factor BIM1-like domain-containing protein" evidence="9">
    <location>
        <begin position="17"/>
        <end position="311"/>
    </location>
</feature>
<dbReference type="PANTHER" id="PTHR34992">
    <property type="entry name" value="HYPHAL ANASTAMOSIS-7 PROTEIN"/>
    <property type="match status" value="1"/>
</dbReference>
<protein>
    <recommendedName>
        <fullName evidence="10">Copper acquisition factor BIM1-like domain-containing protein</fullName>
    </recommendedName>
</protein>
<evidence type="ECO:0000259" key="10">
    <source>
        <dbReference type="Pfam" id="PF20238"/>
    </source>
</evidence>
<evidence type="ECO:0000256" key="6">
    <source>
        <dbReference type="ARBA" id="ARBA00023180"/>
    </source>
</evidence>
<keyword evidence="7" id="KW-0449">Lipoprotein</keyword>
<keyword evidence="3" id="KW-0336">GPI-anchor</keyword>
<comment type="subcellular location">
    <subcellularLocation>
        <location evidence="1">Cell membrane</location>
        <topology evidence="1">Lipid-anchor</topology>
        <topology evidence="1">GPI-anchor</topology>
    </subcellularLocation>
</comment>
<feature type="region of interest" description="Disordered" evidence="8">
    <location>
        <begin position="143"/>
        <end position="170"/>
    </location>
</feature>
<keyword evidence="2" id="KW-1003">Cell membrane</keyword>
<evidence type="ECO:0000256" key="2">
    <source>
        <dbReference type="ARBA" id="ARBA00022475"/>
    </source>
</evidence>
<dbReference type="Pfam" id="PF20238">
    <property type="entry name" value="BIM1-like_dom"/>
    <property type="match status" value="1"/>
</dbReference>
<evidence type="ECO:0000256" key="7">
    <source>
        <dbReference type="ARBA" id="ARBA00023288"/>
    </source>
</evidence>
<feature type="domain" description="Copper acquisition factor BIM1-like" evidence="10">
    <location>
        <begin position="15"/>
        <end position="146"/>
    </location>
</feature>
<evidence type="ECO:0000256" key="1">
    <source>
        <dbReference type="ARBA" id="ARBA00004609"/>
    </source>
</evidence>